<evidence type="ECO:0000313" key="4">
    <source>
        <dbReference type="Proteomes" id="UP000305100"/>
    </source>
</evidence>
<dbReference type="InterPro" id="IPR018247">
    <property type="entry name" value="EF_Hand_1_Ca_BS"/>
</dbReference>
<dbReference type="PROSITE" id="PS00018">
    <property type="entry name" value="EF_HAND_1"/>
    <property type="match status" value="1"/>
</dbReference>
<dbReference type="Proteomes" id="UP000305100">
    <property type="component" value="Unassembled WGS sequence"/>
</dbReference>
<comment type="caution">
    <text evidence="3">The sequence shown here is derived from an EMBL/GenBank/DDBJ whole genome shotgun (WGS) entry which is preliminary data.</text>
</comment>
<dbReference type="InterPro" id="IPR036514">
    <property type="entry name" value="SGNH_hydro_sf"/>
</dbReference>
<dbReference type="OrthoDB" id="252349at2"/>
<evidence type="ECO:0000259" key="2">
    <source>
        <dbReference type="Pfam" id="PF13472"/>
    </source>
</evidence>
<name>A0A5R9D0E7_9LACO</name>
<evidence type="ECO:0000256" key="1">
    <source>
        <dbReference type="SAM" id="Phobius"/>
    </source>
</evidence>
<keyword evidence="1" id="KW-0812">Transmembrane</keyword>
<feature type="transmembrane region" description="Helical" evidence="1">
    <location>
        <begin position="12"/>
        <end position="31"/>
    </location>
</feature>
<keyword evidence="1" id="KW-1133">Transmembrane helix</keyword>
<dbReference type="EMBL" id="VBSX01000002">
    <property type="protein sequence ID" value="TLQ21056.1"/>
    <property type="molecule type" value="Genomic_DNA"/>
</dbReference>
<dbReference type="Pfam" id="PF13472">
    <property type="entry name" value="Lipase_GDSL_2"/>
    <property type="match status" value="1"/>
</dbReference>
<proteinExistence type="predicted"/>
<protein>
    <submittedName>
        <fullName evidence="3">Hydrolase</fullName>
    </submittedName>
</protein>
<dbReference type="SUPFAM" id="SSF52266">
    <property type="entry name" value="SGNH hydrolase"/>
    <property type="match status" value="1"/>
</dbReference>
<sequence length="303" mass="34266">MKHRQTHSNRKWVWMSLILLVIVLIGGYWSYQHFYTHESVPARHVQLTAVGDSLTYGMGDPTHDGGFTSLIRKKVNRQANHVVMSTTNYGISGQTTSQINHRVMTSKSLRRSLKHADVITITTGGNDVLHFLKQHLTTTSQRSLTTDLTGYVAAYKTRVASLLTNIRRINARAPIFVFGIYNPVYVYFPQVAFISHAISLNNQTTKQVVAANHRAYFISIDHQLSDGQYTTTKSRAKLKRQADPNSGGSMTAGDLAKLLNGTGTESNRYLSSEDHFHPNKKGYQIMTNLLYQQMVRHIDWLKE</sequence>
<dbReference type="PANTHER" id="PTHR30383">
    <property type="entry name" value="THIOESTERASE 1/PROTEASE 1/LYSOPHOSPHOLIPASE L1"/>
    <property type="match status" value="1"/>
</dbReference>
<keyword evidence="1" id="KW-0472">Membrane</keyword>
<dbReference type="AlphaFoldDB" id="A0A5R9D0E7"/>
<organism evidence="3 4">
    <name type="scientific">Lentilactobacillus parafarraginis</name>
    <dbReference type="NCBI Taxonomy" id="390842"/>
    <lineage>
        <taxon>Bacteria</taxon>
        <taxon>Bacillati</taxon>
        <taxon>Bacillota</taxon>
        <taxon>Bacilli</taxon>
        <taxon>Lactobacillales</taxon>
        <taxon>Lactobacillaceae</taxon>
        <taxon>Lentilactobacillus</taxon>
    </lineage>
</organism>
<dbReference type="InterPro" id="IPR051532">
    <property type="entry name" value="Ester_Hydrolysis_Enzymes"/>
</dbReference>
<dbReference type="PANTHER" id="PTHR30383:SF27">
    <property type="entry name" value="SPORE GERMINATION LIPASE LIPC"/>
    <property type="match status" value="1"/>
</dbReference>
<keyword evidence="3" id="KW-0378">Hydrolase</keyword>
<evidence type="ECO:0000313" key="3">
    <source>
        <dbReference type="EMBL" id="TLQ21056.1"/>
    </source>
</evidence>
<accession>A0A5R9D0E7</accession>
<dbReference type="GO" id="GO:0004622">
    <property type="term" value="F:phosphatidylcholine lysophospholipase activity"/>
    <property type="evidence" value="ECO:0007669"/>
    <property type="project" value="TreeGrafter"/>
</dbReference>
<dbReference type="InterPro" id="IPR013830">
    <property type="entry name" value="SGNH_hydro"/>
</dbReference>
<reference evidence="3 4" key="1">
    <citation type="submission" date="2019-05" db="EMBL/GenBank/DDBJ databases">
        <title>The metagenome of a microbial culture collection derived from dairy environment covers the genomic content of the human microbiome.</title>
        <authorList>
            <person name="Roder T."/>
            <person name="Wuthrich D."/>
            <person name="Sattari Z."/>
            <person name="Von Ah U."/>
            <person name="Bar C."/>
            <person name="Ronchi F."/>
            <person name="Macpherson A.J."/>
            <person name="Ganal-Vonarburg S.C."/>
            <person name="Bruggmann R."/>
            <person name="Vergeres G."/>
        </authorList>
    </citation>
    <scope>NUCLEOTIDE SEQUENCE [LARGE SCALE GENOMIC DNA]</scope>
    <source>
        <strain evidence="3 4">FAM 1079</strain>
    </source>
</reference>
<gene>
    <name evidence="3" type="ORF">FEZ41_01425</name>
</gene>
<feature type="domain" description="SGNH hydrolase-type esterase" evidence="2">
    <location>
        <begin position="49"/>
        <end position="285"/>
    </location>
</feature>
<dbReference type="Gene3D" id="3.40.50.1110">
    <property type="entry name" value="SGNH hydrolase"/>
    <property type="match status" value="1"/>
</dbReference>